<feature type="transmembrane region" description="Helical" evidence="1">
    <location>
        <begin position="121"/>
        <end position="145"/>
    </location>
</feature>
<dbReference type="EMBL" id="QUSW01000003">
    <property type="protein sequence ID" value="RQP24067.1"/>
    <property type="molecule type" value="Genomic_DNA"/>
</dbReference>
<feature type="transmembrane region" description="Helical" evidence="1">
    <location>
        <begin position="356"/>
        <end position="375"/>
    </location>
</feature>
<evidence type="ECO:0000256" key="1">
    <source>
        <dbReference type="SAM" id="Phobius"/>
    </source>
</evidence>
<dbReference type="AlphaFoldDB" id="A0A3N7HPE8"/>
<name>A0A3N7HPE8_9BURK</name>
<keyword evidence="1" id="KW-0472">Membrane</keyword>
<accession>A0A3N7HPE8</accession>
<keyword evidence="3" id="KW-1185">Reference proteome</keyword>
<feature type="transmembrane region" description="Helical" evidence="1">
    <location>
        <begin position="31"/>
        <end position="52"/>
    </location>
</feature>
<feature type="transmembrane region" description="Helical" evidence="1">
    <location>
        <begin position="72"/>
        <end position="93"/>
    </location>
</feature>
<feature type="transmembrane region" description="Helical" evidence="1">
    <location>
        <begin position="223"/>
        <end position="241"/>
    </location>
</feature>
<keyword evidence="1" id="KW-0812">Transmembrane</keyword>
<comment type="caution">
    <text evidence="2">The sequence shown here is derived from an EMBL/GenBank/DDBJ whole genome shotgun (WGS) entry which is preliminary data.</text>
</comment>
<reference evidence="2 3" key="1">
    <citation type="submission" date="2018-08" db="EMBL/GenBank/DDBJ databases">
        <authorList>
            <person name="Khan S.A."/>
            <person name="Jeon C.O."/>
            <person name="Chun B.H."/>
            <person name="Jeong S.E."/>
        </authorList>
    </citation>
    <scope>NUCLEOTIDE SEQUENCE [LARGE SCALE GENOMIC DNA]</scope>
    <source>
        <strain evidence="2 3">S-16</strain>
    </source>
</reference>
<evidence type="ECO:0000313" key="3">
    <source>
        <dbReference type="Proteomes" id="UP000267464"/>
    </source>
</evidence>
<feature type="transmembrane region" description="Helical" evidence="1">
    <location>
        <begin position="157"/>
        <end position="179"/>
    </location>
</feature>
<sequence>MHLSALAPPRGYVQVRLQASLRALVELLKRWQVYIVVGLLVLGSAGNGALAAMSAMTAWSVFPLLQATQVSMASVLLTGLAHSMVGAVAIWGLRPVLWQRAWMESENALPIAPRERRRADLLVVVLGLAPLFAIYAAGVLVWLARSPAWMHHGWVEALAGLGLSMGLSVAWGVLILGAMRRVSPARPAGTRRSRRGWRRAMTPLTALAMLPLWRGPAQRTGRMMVLVLIALGVPCLAMVAWPGWASWWLAGFGAAAFMLTSRLSVLASQELAPLHLHAAALPVSPRRLLLARRLAVVVPQLMAQALCTAALMNQPRALRPGVLAAFMSVLLAGSAVQVLLTTQPSGHRPTDPAHRVSQWLFTLVLILSLASEVILA</sequence>
<reference evidence="2 3" key="2">
    <citation type="submission" date="2018-12" db="EMBL/GenBank/DDBJ databases">
        <title>Rhizobacter gummiphilus sp. nov., a rubber-degrading bacterium isolated from the soil of a botanical garden in Japan.</title>
        <authorList>
            <person name="Shunsuke S.S."/>
        </authorList>
    </citation>
    <scope>NUCLEOTIDE SEQUENCE [LARGE SCALE GENOMIC DNA]</scope>
    <source>
        <strain evidence="2 3">S-16</strain>
    </source>
</reference>
<gene>
    <name evidence="2" type="ORF">DZC73_12070</name>
</gene>
<organism evidence="2 3">
    <name type="scientific">Piscinibacter terrae</name>
    <dbReference type="NCBI Taxonomy" id="2496871"/>
    <lineage>
        <taxon>Bacteria</taxon>
        <taxon>Pseudomonadati</taxon>
        <taxon>Pseudomonadota</taxon>
        <taxon>Betaproteobacteria</taxon>
        <taxon>Burkholderiales</taxon>
        <taxon>Sphaerotilaceae</taxon>
        <taxon>Piscinibacter</taxon>
    </lineage>
</organism>
<evidence type="ECO:0000313" key="2">
    <source>
        <dbReference type="EMBL" id="RQP24067.1"/>
    </source>
</evidence>
<dbReference type="Proteomes" id="UP000267464">
    <property type="component" value="Unassembled WGS sequence"/>
</dbReference>
<keyword evidence="1" id="KW-1133">Transmembrane helix</keyword>
<proteinExistence type="predicted"/>
<feature type="transmembrane region" description="Helical" evidence="1">
    <location>
        <begin position="248"/>
        <end position="269"/>
    </location>
</feature>
<feature type="transmembrane region" description="Helical" evidence="1">
    <location>
        <begin position="323"/>
        <end position="340"/>
    </location>
</feature>
<protein>
    <submittedName>
        <fullName evidence="2">Uncharacterized protein</fullName>
    </submittedName>
</protein>
<dbReference type="RefSeq" id="WP_124540513.1">
    <property type="nucleotide sequence ID" value="NZ_QUSW01000003.1"/>
</dbReference>